<dbReference type="GO" id="GO:0030154">
    <property type="term" value="P:cell differentiation"/>
    <property type="evidence" value="ECO:0007669"/>
    <property type="project" value="TreeGrafter"/>
</dbReference>
<dbReference type="InterPro" id="IPR036910">
    <property type="entry name" value="HMG_box_dom_sf"/>
</dbReference>
<feature type="compositionally biased region" description="Polar residues" evidence="4">
    <location>
        <begin position="116"/>
        <end position="129"/>
    </location>
</feature>
<dbReference type="GO" id="GO:0001228">
    <property type="term" value="F:DNA-binding transcription activator activity, RNA polymerase II-specific"/>
    <property type="evidence" value="ECO:0007669"/>
    <property type="project" value="TreeGrafter"/>
</dbReference>
<proteinExistence type="predicted"/>
<evidence type="ECO:0000256" key="2">
    <source>
        <dbReference type="ARBA" id="ARBA00023163"/>
    </source>
</evidence>
<dbReference type="Gene3D" id="1.10.30.10">
    <property type="entry name" value="High mobility group box domain"/>
    <property type="match status" value="1"/>
</dbReference>
<accession>A0A439CWQ3</accession>
<keyword evidence="7" id="KW-1185">Reference proteome</keyword>
<feature type="DNA-binding region" description="HMG box" evidence="3">
    <location>
        <begin position="216"/>
        <end position="284"/>
    </location>
</feature>
<dbReference type="PANTHER" id="PTHR10270">
    <property type="entry name" value="SOX TRANSCRIPTION FACTOR"/>
    <property type="match status" value="1"/>
</dbReference>
<dbReference type="InterPro" id="IPR050140">
    <property type="entry name" value="SRY-related_HMG-box_TF-like"/>
</dbReference>
<organism evidence="6 7">
    <name type="scientific">Xylaria grammica</name>
    <dbReference type="NCBI Taxonomy" id="363999"/>
    <lineage>
        <taxon>Eukaryota</taxon>
        <taxon>Fungi</taxon>
        <taxon>Dikarya</taxon>
        <taxon>Ascomycota</taxon>
        <taxon>Pezizomycotina</taxon>
        <taxon>Sordariomycetes</taxon>
        <taxon>Xylariomycetidae</taxon>
        <taxon>Xylariales</taxon>
        <taxon>Xylariaceae</taxon>
        <taxon>Xylaria</taxon>
    </lineage>
</organism>
<dbReference type="STRING" id="363999.A0A439CWQ3"/>
<comment type="caution">
    <text evidence="6">The sequence shown here is derived from an EMBL/GenBank/DDBJ whole genome shotgun (WGS) entry which is preliminary data.</text>
</comment>
<keyword evidence="1 3" id="KW-0238">DNA-binding</keyword>
<keyword evidence="2" id="KW-0804">Transcription</keyword>
<dbReference type="AlphaFoldDB" id="A0A439CWQ3"/>
<reference evidence="6 7" key="1">
    <citation type="submission" date="2018-12" db="EMBL/GenBank/DDBJ databases">
        <title>Draft genome sequence of Xylaria grammica IHI A82.</title>
        <authorList>
            <person name="Buettner E."/>
            <person name="Kellner H."/>
        </authorList>
    </citation>
    <scope>NUCLEOTIDE SEQUENCE [LARGE SCALE GENOMIC DNA]</scope>
    <source>
        <strain evidence="6 7">IHI A82</strain>
    </source>
</reference>
<keyword evidence="3" id="KW-0539">Nucleus</keyword>
<name>A0A439CWQ3_9PEZI</name>
<dbReference type="SMART" id="SM00398">
    <property type="entry name" value="HMG"/>
    <property type="match status" value="1"/>
</dbReference>
<dbReference type="GO" id="GO:0000122">
    <property type="term" value="P:negative regulation of transcription by RNA polymerase II"/>
    <property type="evidence" value="ECO:0007669"/>
    <property type="project" value="TreeGrafter"/>
</dbReference>
<dbReference type="PROSITE" id="PS50118">
    <property type="entry name" value="HMG_BOX_2"/>
    <property type="match status" value="1"/>
</dbReference>
<dbReference type="GO" id="GO:0005634">
    <property type="term" value="C:nucleus"/>
    <property type="evidence" value="ECO:0007669"/>
    <property type="project" value="UniProtKB-UniRule"/>
</dbReference>
<dbReference type="Proteomes" id="UP000286045">
    <property type="component" value="Unassembled WGS sequence"/>
</dbReference>
<evidence type="ECO:0000259" key="5">
    <source>
        <dbReference type="PROSITE" id="PS50118"/>
    </source>
</evidence>
<sequence>MENIDPRLLAHDAAMQLDHSLDHAEPKQIKEEQADIEFFPEFLSDNDLPPYYSDPDLTVPYQFDLASAYPEEPLVAREDGFQHYFGPPLTYTGEPSTAPGPEYGASYYPHPVPSQWFPTSYQDSSTQTEGPGRVAPAPAPAPGSGTSSRRPLQATAAKGQEIHDPKQHQQHQRNKVTEDGQGSPAPNSASLPYIQEVDINAFVRRGADDRILKGQITRPVNAFILYRRAYLAQAEALAGTNHNAELSRALGASWRMESEGVKARFHGYAQIERAVHAQLFPHYVFKPGKRVPVHMEGAESDMND</sequence>
<evidence type="ECO:0000256" key="4">
    <source>
        <dbReference type="SAM" id="MobiDB-lite"/>
    </source>
</evidence>
<dbReference type="CDD" id="cd01389">
    <property type="entry name" value="HMG-box_ROX1-like"/>
    <property type="match status" value="1"/>
</dbReference>
<dbReference type="Pfam" id="PF00505">
    <property type="entry name" value="HMG_box"/>
    <property type="match status" value="1"/>
</dbReference>
<evidence type="ECO:0000256" key="1">
    <source>
        <dbReference type="ARBA" id="ARBA00023125"/>
    </source>
</evidence>
<dbReference type="PANTHER" id="PTHR10270:SF161">
    <property type="entry name" value="SEX-DETERMINING REGION Y PROTEIN"/>
    <property type="match status" value="1"/>
</dbReference>
<dbReference type="GO" id="GO:0000978">
    <property type="term" value="F:RNA polymerase II cis-regulatory region sequence-specific DNA binding"/>
    <property type="evidence" value="ECO:0007669"/>
    <property type="project" value="TreeGrafter"/>
</dbReference>
<evidence type="ECO:0000256" key="3">
    <source>
        <dbReference type="PROSITE-ProRule" id="PRU00267"/>
    </source>
</evidence>
<feature type="region of interest" description="Disordered" evidence="4">
    <location>
        <begin position="86"/>
        <end position="191"/>
    </location>
</feature>
<dbReference type="InterPro" id="IPR009071">
    <property type="entry name" value="HMG_box_dom"/>
</dbReference>
<dbReference type="SUPFAM" id="SSF47095">
    <property type="entry name" value="HMG-box"/>
    <property type="match status" value="1"/>
</dbReference>
<protein>
    <recommendedName>
        <fullName evidence="5">HMG box domain-containing protein</fullName>
    </recommendedName>
</protein>
<gene>
    <name evidence="6" type="ORF">EKO27_g8458</name>
</gene>
<evidence type="ECO:0000313" key="6">
    <source>
        <dbReference type="EMBL" id="RWA06649.1"/>
    </source>
</evidence>
<evidence type="ECO:0000313" key="7">
    <source>
        <dbReference type="Proteomes" id="UP000286045"/>
    </source>
</evidence>
<dbReference type="EMBL" id="RYZI01000320">
    <property type="protein sequence ID" value="RWA06649.1"/>
    <property type="molecule type" value="Genomic_DNA"/>
</dbReference>
<feature type="domain" description="HMG box" evidence="5">
    <location>
        <begin position="216"/>
        <end position="284"/>
    </location>
</feature>